<dbReference type="AlphaFoldDB" id="A0A183U4I3"/>
<accession>A0A183U4I3</accession>
<evidence type="ECO:0000256" key="3">
    <source>
        <dbReference type="ARBA" id="ARBA00023242"/>
    </source>
</evidence>
<sequence length="112" mass="12174">MSEAHPNERTCYVTGIHDKVTKPLLEELFIQMGPLEKVVRVHRYALIIFNDEESVPFAVECMDGIRMFGLELSVRPKKGTKQVIFLHFLKGGVGGGRGGGGEEQEMGGGGGG</sequence>
<dbReference type="SUPFAM" id="SSF54928">
    <property type="entry name" value="RNA-binding domain, RBD"/>
    <property type="match status" value="1"/>
</dbReference>
<dbReference type="InterPro" id="IPR012677">
    <property type="entry name" value="Nucleotide-bd_a/b_plait_sf"/>
</dbReference>
<evidence type="ECO:0000256" key="1">
    <source>
        <dbReference type="ARBA" id="ARBA00004642"/>
    </source>
</evidence>
<dbReference type="Proteomes" id="UP000050794">
    <property type="component" value="Unassembled WGS sequence"/>
</dbReference>
<evidence type="ECO:0000313" key="9">
    <source>
        <dbReference type="WBParaSite" id="TCNE_0000340301-mRNA-1"/>
    </source>
</evidence>
<dbReference type="Gene3D" id="3.30.70.330">
    <property type="match status" value="1"/>
</dbReference>
<keyword evidence="2 4" id="KW-0694">RNA-binding</keyword>
<evidence type="ECO:0000259" key="6">
    <source>
        <dbReference type="PROSITE" id="PS50102"/>
    </source>
</evidence>
<dbReference type="PANTHER" id="PTHR13798:SF11">
    <property type="entry name" value="RNA-BINDING PROTEIN 7-RELATED"/>
    <property type="match status" value="1"/>
</dbReference>
<protein>
    <submittedName>
        <fullName evidence="9">RRM domain-containing protein</fullName>
    </submittedName>
</protein>
<dbReference type="PROSITE" id="PS50102">
    <property type="entry name" value="RRM"/>
    <property type="match status" value="1"/>
</dbReference>
<dbReference type="InterPro" id="IPR035979">
    <property type="entry name" value="RBD_domain_sf"/>
</dbReference>
<dbReference type="Pfam" id="PF00076">
    <property type="entry name" value="RRM_1"/>
    <property type="match status" value="1"/>
</dbReference>
<gene>
    <name evidence="7" type="ORF">TCNE_LOCUS3403</name>
</gene>
<reference evidence="7 8" key="2">
    <citation type="submission" date="2018-11" db="EMBL/GenBank/DDBJ databases">
        <authorList>
            <consortium name="Pathogen Informatics"/>
        </authorList>
    </citation>
    <scope>NUCLEOTIDE SEQUENCE [LARGE SCALE GENOMIC DNA]</scope>
</reference>
<dbReference type="WBParaSite" id="TCNE_0000340301-mRNA-1">
    <property type="protein sequence ID" value="TCNE_0000340301-mRNA-1"/>
    <property type="gene ID" value="TCNE_0000340301"/>
</dbReference>
<evidence type="ECO:0000256" key="2">
    <source>
        <dbReference type="ARBA" id="ARBA00022884"/>
    </source>
</evidence>
<evidence type="ECO:0000256" key="4">
    <source>
        <dbReference type="PROSITE-ProRule" id="PRU00176"/>
    </source>
</evidence>
<organism evidence="8 9">
    <name type="scientific">Toxocara canis</name>
    <name type="common">Canine roundworm</name>
    <dbReference type="NCBI Taxonomy" id="6265"/>
    <lineage>
        <taxon>Eukaryota</taxon>
        <taxon>Metazoa</taxon>
        <taxon>Ecdysozoa</taxon>
        <taxon>Nematoda</taxon>
        <taxon>Chromadorea</taxon>
        <taxon>Rhabditida</taxon>
        <taxon>Spirurina</taxon>
        <taxon>Ascaridomorpha</taxon>
        <taxon>Ascaridoidea</taxon>
        <taxon>Toxocaridae</taxon>
        <taxon>Toxocara</taxon>
    </lineage>
</organism>
<dbReference type="GO" id="GO:0005654">
    <property type="term" value="C:nucleoplasm"/>
    <property type="evidence" value="ECO:0007669"/>
    <property type="project" value="UniProtKB-SubCell"/>
</dbReference>
<dbReference type="GO" id="GO:0003727">
    <property type="term" value="F:single-stranded RNA binding"/>
    <property type="evidence" value="ECO:0007669"/>
    <property type="project" value="TreeGrafter"/>
</dbReference>
<evidence type="ECO:0000256" key="5">
    <source>
        <dbReference type="SAM" id="MobiDB-lite"/>
    </source>
</evidence>
<feature type="region of interest" description="Disordered" evidence="5">
    <location>
        <begin position="93"/>
        <end position="112"/>
    </location>
</feature>
<evidence type="ECO:0000313" key="7">
    <source>
        <dbReference type="EMBL" id="VDM29120.1"/>
    </source>
</evidence>
<evidence type="ECO:0000313" key="8">
    <source>
        <dbReference type="Proteomes" id="UP000050794"/>
    </source>
</evidence>
<comment type="subcellular location">
    <subcellularLocation>
        <location evidence="1">Nucleus</location>
        <location evidence="1">Nucleoplasm</location>
    </subcellularLocation>
</comment>
<dbReference type="GO" id="GO:0000381">
    <property type="term" value="P:regulation of alternative mRNA splicing, via spliceosome"/>
    <property type="evidence" value="ECO:0007669"/>
    <property type="project" value="TreeGrafter"/>
</dbReference>
<dbReference type="InterPro" id="IPR052285">
    <property type="entry name" value="NEXT_complex_subunit"/>
</dbReference>
<keyword evidence="3" id="KW-0539">Nucleus</keyword>
<name>A0A183U4I3_TOXCA</name>
<keyword evidence="8" id="KW-1185">Reference proteome</keyword>
<dbReference type="PANTHER" id="PTHR13798">
    <property type="entry name" value="RNA BINDING MOTIF RBM PROTEIN -RELATED"/>
    <property type="match status" value="1"/>
</dbReference>
<dbReference type="SMART" id="SM00360">
    <property type="entry name" value="RRM"/>
    <property type="match status" value="1"/>
</dbReference>
<feature type="domain" description="RRM" evidence="6">
    <location>
        <begin position="9"/>
        <end position="79"/>
    </location>
</feature>
<proteinExistence type="predicted"/>
<dbReference type="InterPro" id="IPR000504">
    <property type="entry name" value="RRM_dom"/>
</dbReference>
<dbReference type="EMBL" id="UYWY01004326">
    <property type="protein sequence ID" value="VDM29120.1"/>
    <property type="molecule type" value="Genomic_DNA"/>
</dbReference>
<reference evidence="9" key="1">
    <citation type="submission" date="2016-06" db="UniProtKB">
        <authorList>
            <consortium name="WormBaseParasite"/>
        </authorList>
    </citation>
    <scope>IDENTIFICATION</scope>
</reference>